<dbReference type="EMBL" id="LXQE01000136">
    <property type="protein sequence ID" value="RCJ37609.1"/>
    <property type="molecule type" value="Genomic_DNA"/>
</dbReference>
<protein>
    <recommendedName>
        <fullName evidence="3">Glycosyl transferase family 1</fullName>
    </recommendedName>
</protein>
<evidence type="ECO:0000313" key="1">
    <source>
        <dbReference type="EMBL" id="RCJ37609.1"/>
    </source>
</evidence>
<evidence type="ECO:0008006" key="3">
    <source>
        <dbReference type="Google" id="ProtNLM"/>
    </source>
</evidence>
<dbReference type="Gene3D" id="3.40.50.2000">
    <property type="entry name" value="Glycogen Phosphorylase B"/>
    <property type="match status" value="2"/>
</dbReference>
<comment type="caution">
    <text evidence="1">The sequence shown here is derived from an EMBL/GenBank/DDBJ whole genome shotgun (WGS) entry which is preliminary data.</text>
</comment>
<reference evidence="1 2" key="1">
    <citation type="submission" date="2016-04" db="EMBL/GenBank/DDBJ databases">
        <authorList>
            <person name="Evans L.H."/>
            <person name="Alamgir A."/>
            <person name="Owens N."/>
            <person name="Weber N.D."/>
            <person name="Virtaneva K."/>
            <person name="Barbian K."/>
            <person name="Babar A."/>
            <person name="Rosenke K."/>
        </authorList>
    </citation>
    <scope>NUCLEOTIDE SEQUENCE [LARGE SCALE GENOMIC DNA]</scope>
    <source>
        <strain evidence="1">NIES-2108</strain>
    </source>
</reference>
<name>A0A367RNI9_NOSPU</name>
<dbReference type="Pfam" id="PF13692">
    <property type="entry name" value="Glyco_trans_1_4"/>
    <property type="match status" value="1"/>
</dbReference>
<dbReference type="PANTHER" id="PTHR12526">
    <property type="entry name" value="GLYCOSYLTRANSFERASE"/>
    <property type="match status" value="1"/>
</dbReference>
<dbReference type="Proteomes" id="UP000252085">
    <property type="component" value="Unassembled WGS sequence"/>
</dbReference>
<gene>
    <name evidence="1" type="ORF">A6769_11960</name>
</gene>
<dbReference type="SUPFAM" id="SSF53756">
    <property type="entry name" value="UDP-Glycosyltransferase/glycogen phosphorylase"/>
    <property type="match status" value="1"/>
</dbReference>
<organism evidence="1 2">
    <name type="scientific">Nostoc punctiforme NIES-2108</name>
    <dbReference type="NCBI Taxonomy" id="1356359"/>
    <lineage>
        <taxon>Bacteria</taxon>
        <taxon>Bacillati</taxon>
        <taxon>Cyanobacteriota</taxon>
        <taxon>Cyanophyceae</taxon>
        <taxon>Nostocales</taxon>
        <taxon>Nostocaceae</taxon>
        <taxon>Nostoc</taxon>
    </lineage>
</organism>
<sequence>MNQARKKILFHLPVPLTPLHYGTQRRVLGILKYFNNRKDSITVDVVAANQFRDTWVNPRWSAEQTQEALKLVDNVFVYEGRYNFYDQLSSRSKSLYYNKLLREEIPVDSDYYAPPGYVKFVNNLVTQNAYDFIWINTLNFAHLAADIKSPSTTHTIIDTHDICCRLRAMMKDRNPFDGLKFDYESNFLKEVTLLNKFNTIISDSNYEFSVLATHLPSHKLQSIPHPVDSLIYNSEQVSYQDRTFKYDLLFVGHYNPPNEDGIKFFLDSIFPHVVHARPNTQLAIAGNICEHIQVDAHYNKNIKLLGYVPDLSELHLQSKLFICPLLTGAGTKVKLIEAMSYSLPIVTTQVCASALFLQDGINALINDNPVQFANHILSLLTDFHFATKLSQEVKTTFEQEYSTPAIYLKLDKMFGIKNFL</sequence>
<evidence type="ECO:0000313" key="2">
    <source>
        <dbReference type="Proteomes" id="UP000252085"/>
    </source>
</evidence>
<dbReference type="PANTHER" id="PTHR12526:SF630">
    <property type="entry name" value="GLYCOSYLTRANSFERASE"/>
    <property type="match status" value="1"/>
</dbReference>
<dbReference type="CDD" id="cd03801">
    <property type="entry name" value="GT4_PimA-like"/>
    <property type="match status" value="1"/>
</dbReference>
<proteinExistence type="predicted"/>
<dbReference type="AlphaFoldDB" id="A0A367RNI9"/>
<accession>A0A367RNI9</accession>